<dbReference type="GO" id="GO:0031624">
    <property type="term" value="F:ubiquitin conjugating enzyme binding"/>
    <property type="evidence" value="ECO:0007669"/>
    <property type="project" value="TreeGrafter"/>
</dbReference>
<dbReference type="GO" id="GO:0006513">
    <property type="term" value="P:protein monoubiquitination"/>
    <property type="evidence" value="ECO:0007669"/>
    <property type="project" value="TreeGrafter"/>
</dbReference>
<dbReference type="GO" id="GO:0030332">
    <property type="term" value="F:cyclin binding"/>
    <property type="evidence" value="ECO:0007669"/>
    <property type="project" value="TreeGrafter"/>
</dbReference>
<dbReference type="PANTHER" id="PTHR31531">
    <property type="entry name" value="E3 UBIQUITIN-PROTEIN LIGASE E3D FAMILY MEMBER"/>
    <property type="match status" value="1"/>
</dbReference>
<name>A0A0H5RBR3_9EUKA</name>
<dbReference type="InterPro" id="IPR019193">
    <property type="entry name" value="UBQ-conj_enz_E2-bd_prot"/>
</dbReference>
<dbReference type="GO" id="GO:0061630">
    <property type="term" value="F:ubiquitin protein ligase activity"/>
    <property type="evidence" value="ECO:0007669"/>
    <property type="project" value="TreeGrafter"/>
</dbReference>
<proteinExistence type="predicted"/>
<sequence length="384" mass="43845">MNDDDLIHVSVEKFQHMKRLMLTVWTKGPCPIVELRLNRARLYYPSGEPIEILFDCHIAHERARRSDSSDPEYTIITITCPITLDVKRDYDLDLPAQSELSTRSRQLVCRSCDTPFADLSNLEGAYPLPCDHWMEMSELWVCDPSTMSHIQNPYGLPDRPLDEAALPTRVLIGLRDVIVPAETIVDNRTSSDKDGMMILCCKCQSNLGSSIPNGFRIWKMAILASDECTDNPRSRVFSFYTDESDAVALILQQCHSRSHYLAVVSCDDPNQEDVLCLQICNWDSFAIDASYLKTGNCLSLQRRSPVDPNRFAPVIKVYYRFQPELQPKDAAFVDNAHVERIQLTTAQWKSVKQSLHRSSHCYPPTQRMIGNMSKGYLHRLSRII</sequence>
<evidence type="ECO:0008006" key="2">
    <source>
        <dbReference type="Google" id="ProtNLM"/>
    </source>
</evidence>
<evidence type="ECO:0000313" key="1">
    <source>
        <dbReference type="EMBL" id="CRZ11052.1"/>
    </source>
</evidence>
<dbReference type="PANTHER" id="PTHR31531:SF2">
    <property type="entry name" value="E3 UBIQUITIN-PROTEIN LIGASE E3D"/>
    <property type="match status" value="1"/>
</dbReference>
<dbReference type="GO" id="GO:0000151">
    <property type="term" value="C:ubiquitin ligase complex"/>
    <property type="evidence" value="ECO:0007669"/>
    <property type="project" value="TreeGrafter"/>
</dbReference>
<protein>
    <recommendedName>
        <fullName evidence="2">HECT-type E3 ubiquitin transferase E3D</fullName>
    </recommendedName>
</protein>
<dbReference type="GO" id="GO:0043161">
    <property type="term" value="P:proteasome-mediated ubiquitin-dependent protein catabolic process"/>
    <property type="evidence" value="ECO:0007669"/>
    <property type="project" value="TreeGrafter"/>
</dbReference>
<dbReference type="GO" id="GO:0005634">
    <property type="term" value="C:nucleus"/>
    <property type="evidence" value="ECO:0007669"/>
    <property type="project" value="TreeGrafter"/>
</dbReference>
<reference evidence="1" key="1">
    <citation type="submission" date="2015-04" db="EMBL/GenBank/DDBJ databases">
        <title>The genome sequence of the plant pathogenic Rhizarian Plasmodiophora brassicae reveals insights in its biotrophic life cycle and the origin of chitin synthesis.</title>
        <authorList>
            <person name="Schwelm A."/>
            <person name="Fogelqvist J."/>
            <person name="Knaust A."/>
            <person name="Julke S."/>
            <person name="Lilja T."/>
            <person name="Dhandapani V."/>
            <person name="Bonilla-Rosso G."/>
            <person name="Karlsson M."/>
            <person name="Shevchenko A."/>
            <person name="Choi S.R."/>
            <person name="Kim H.G."/>
            <person name="Park J.Y."/>
            <person name="Lim Y.P."/>
            <person name="Ludwig-Muller J."/>
            <person name="Dixelius C."/>
        </authorList>
    </citation>
    <scope>NUCLEOTIDE SEQUENCE</scope>
    <source>
        <tissue evidence="1">Potato root galls</tissue>
    </source>
</reference>
<organism evidence="1">
    <name type="scientific">Spongospora subterranea</name>
    <dbReference type="NCBI Taxonomy" id="70186"/>
    <lineage>
        <taxon>Eukaryota</taxon>
        <taxon>Sar</taxon>
        <taxon>Rhizaria</taxon>
        <taxon>Endomyxa</taxon>
        <taxon>Phytomyxea</taxon>
        <taxon>Plasmodiophorida</taxon>
        <taxon>Plasmodiophoridae</taxon>
        <taxon>Spongospora</taxon>
    </lineage>
</organism>
<dbReference type="Pfam" id="PF09814">
    <property type="entry name" value="HECT_2"/>
    <property type="match status" value="1"/>
</dbReference>
<dbReference type="GO" id="GO:0051865">
    <property type="term" value="P:protein autoubiquitination"/>
    <property type="evidence" value="ECO:0007669"/>
    <property type="project" value="TreeGrafter"/>
</dbReference>
<dbReference type="AlphaFoldDB" id="A0A0H5RBR3"/>
<dbReference type="GO" id="GO:0005829">
    <property type="term" value="C:cytosol"/>
    <property type="evidence" value="ECO:0007669"/>
    <property type="project" value="TreeGrafter"/>
</dbReference>
<dbReference type="GO" id="GO:0000209">
    <property type="term" value="P:protein polyubiquitination"/>
    <property type="evidence" value="ECO:0007669"/>
    <property type="project" value="TreeGrafter"/>
</dbReference>
<dbReference type="EMBL" id="HACM01010610">
    <property type="protein sequence ID" value="CRZ11052.1"/>
    <property type="molecule type" value="Transcribed_RNA"/>
</dbReference>
<accession>A0A0H5RBR3</accession>